<gene>
    <name evidence="1" type="ORF">GCM10017667_54210</name>
</gene>
<dbReference type="Proteomes" id="UP000632849">
    <property type="component" value="Unassembled WGS sequence"/>
</dbReference>
<dbReference type="EMBL" id="BNBE01000002">
    <property type="protein sequence ID" value="GHG13479.1"/>
    <property type="molecule type" value="Genomic_DNA"/>
</dbReference>
<protein>
    <submittedName>
        <fullName evidence="1">Uncharacterized protein</fullName>
    </submittedName>
</protein>
<evidence type="ECO:0000313" key="1">
    <source>
        <dbReference type="EMBL" id="GHG13479.1"/>
    </source>
</evidence>
<comment type="caution">
    <text evidence="1">The sequence shown here is derived from an EMBL/GenBank/DDBJ whole genome shotgun (WGS) entry which is preliminary data.</text>
</comment>
<reference evidence="1" key="1">
    <citation type="journal article" date="2014" name="Int. J. Syst. Evol. Microbiol.">
        <title>Complete genome sequence of Corynebacterium casei LMG S-19264T (=DSM 44701T), isolated from a smear-ripened cheese.</title>
        <authorList>
            <consortium name="US DOE Joint Genome Institute (JGI-PGF)"/>
            <person name="Walter F."/>
            <person name="Albersmeier A."/>
            <person name="Kalinowski J."/>
            <person name="Ruckert C."/>
        </authorList>
    </citation>
    <scope>NUCLEOTIDE SEQUENCE</scope>
    <source>
        <strain evidence="1">JCM 4122</strain>
    </source>
</reference>
<dbReference type="AlphaFoldDB" id="A0A919BV64"/>
<accession>A0A919BV64</accession>
<keyword evidence="2" id="KW-1185">Reference proteome</keyword>
<sequence length="834" mass="89565">MQVRLLTAVRALLTDPKLIGRKDVVRLGILVLMAKASHGRCRVEITARELGRWLGVSKSTVDHEVLSVLREVDAVASRVLRGSDGLPTGVEYRVEPLWEVRGDVGAPLALSKVELATLLRFVEGLFAPGWGERCATPPGLLVEHRGRGAASDRLALVLLALHARPDGRVPLVGGPLAKSVARYGRAAVTLARMLGCSVPVAAAVLERLRASGVVTGAASELRLPAVAAAHSSAAAVQDAADLASSASPGLVTADDAAGYAQCACHEGVGDELVVEGDGWRQMSWDDLETAEESSGTAPRDLDDVEIDLFAGQSVFETFEASRVAADSHTDHAVVADVCGEGAGGLGFSGEAASGYCRQPVRTCEDGNSPASEPDLQGDVSVVGGEDGPLRGENPDLLLAERESEASAAVWTLQAWRAVSGGPPPVWAQVPKGLERVLEPVAMVWGRLDRLTTRRYVTKVVRAQLYEISGACGPEVDAERILRERFKRRLAEQGTVPINDPVGWLVGRALPRRSVCPDRRCDDGRRMDTRADCTACQMLVLDGRALRARAFTKATTALTGGRVDRSAFEAELNACWHQEAAFAAVRHEQALQERKARERVWVEQRDRYVVQEAARQALACEVCGKPESAGMCGRCRDERRVEELVTEAVDVAVATWGMSGEARQLEVVRRTEGEMRGAVDQAVGDLLAAGGSVFPESVALAARLAAELQLAALRRRAVNKFAYQAPVQAEYEKVFATEMRRSHLHGSLDEAREVAEETAQRVRFNTAQTLLDARLRMLRSARLAEVDAEPDWHAQAAAQVRALIRPAPRERAVSVRRPSSAATPVIGGELAGVGA</sequence>
<evidence type="ECO:0000313" key="2">
    <source>
        <dbReference type="Proteomes" id="UP000632849"/>
    </source>
</evidence>
<dbReference type="RefSeq" id="WP_190043305.1">
    <property type="nucleotide sequence ID" value="NZ_BNBE01000002.1"/>
</dbReference>
<reference evidence="1" key="2">
    <citation type="submission" date="2020-09" db="EMBL/GenBank/DDBJ databases">
        <authorList>
            <person name="Sun Q."/>
            <person name="Ohkuma M."/>
        </authorList>
    </citation>
    <scope>NUCLEOTIDE SEQUENCE</scope>
    <source>
        <strain evidence="1">JCM 4122</strain>
    </source>
</reference>
<name>A0A919BV64_STRFL</name>
<organism evidence="1 2">
    <name type="scientific">Streptomyces filamentosus</name>
    <name type="common">Streptomyces roseosporus</name>
    <dbReference type="NCBI Taxonomy" id="67294"/>
    <lineage>
        <taxon>Bacteria</taxon>
        <taxon>Bacillati</taxon>
        <taxon>Actinomycetota</taxon>
        <taxon>Actinomycetes</taxon>
        <taxon>Kitasatosporales</taxon>
        <taxon>Streptomycetaceae</taxon>
        <taxon>Streptomyces</taxon>
    </lineage>
</organism>
<proteinExistence type="predicted"/>